<feature type="domain" description="Thioredoxin" evidence="1">
    <location>
        <begin position="7"/>
        <end position="141"/>
    </location>
</feature>
<protein>
    <submittedName>
        <fullName evidence="2">Thioredoxin-related protein-like protein</fullName>
    </submittedName>
</protein>
<reference evidence="2 3" key="2">
    <citation type="journal article" date="2009" name="Proc. Natl. Acad. Sci. U.S.A.">
        <title>On the chimeric nature, thermophilic origin, and phylogenetic placement of the Thermotogales.</title>
        <authorList>
            <person name="Zhaxybayeva O."/>
            <person name="Swithers K.S."/>
            <person name="Lapierre P."/>
            <person name="Fournier G.P."/>
            <person name="Bickhart D.M."/>
            <person name="DeBoy R.T."/>
            <person name="Nelson K.E."/>
            <person name="Nesbo C.L."/>
            <person name="Doolittle W.F."/>
            <person name="Gogarten J.P."/>
            <person name="Noll K.M."/>
        </authorList>
    </citation>
    <scope>NUCLEOTIDE SEQUENCE [LARGE SCALE GENOMIC DNA]</scope>
    <source>
        <strain evidence="3">ATCC 35602 / DSM 5306 / Rt17-B1</strain>
    </source>
</reference>
<dbReference type="InterPro" id="IPR013766">
    <property type="entry name" value="Thioredoxin_domain"/>
</dbReference>
<dbReference type="eggNOG" id="COG2143">
    <property type="taxonomic scope" value="Bacteria"/>
</dbReference>
<dbReference type="OrthoDB" id="45891at2"/>
<dbReference type="PROSITE" id="PS51352">
    <property type="entry name" value="THIOREDOXIN_2"/>
    <property type="match status" value="1"/>
</dbReference>
<dbReference type="Proteomes" id="UP000002415">
    <property type="component" value="Chromosome"/>
</dbReference>
<evidence type="ECO:0000259" key="1">
    <source>
        <dbReference type="PROSITE" id="PS51352"/>
    </source>
</evidence>
<dbReference type="SUPFAM" id="SSF52833">
    <property type="entry name" value="Thioredoxin-like"/>
    <property type="match status" value="1"/>
</dbReference>
<dbReference type="EMBL" id="CP000771">
    <property type="protein sequence ID" value="ABS60706.1"/>
    <property type="molecule type" value="Genomic_DNA"/>
</dbReference>
<name>A7HLC3_FERNB</name>
<dbReference type="Pfam" id="PF13098">
    <property type="entry name" value="Thioredoxin_2"/>
    <property type="match status" value="1"/>
</dbReference>
<organism evidence="2 3">
    <name type="scientific">Fervidobacterium nodosum (strain ATCC 35602 / DSM 5306 / Rt17-B1)</name>
    <dbReference type="NCBI Taxonomy" id="381764"/>
    <lineage>
        <taxon>Bacteria</taxon>
        <taxon>Thermotogati</taxon>
        <taxon>Thermotogota</taxon>
        <taxon>Thermotogae</taxon>
        <taxon>Thermotogales</taxon>
        <taxon>Fervidobacteriaceae</taxon>
        <taxon>Fervidobacterium</taxon>
    </lineage>
</organism>
<dbReference type="RefSeq" id="WP_011994022.1">
    <property type="nucleotide sequence ID" value="NC_009718.1"/>
</dbReference>
<dbReference type="STRING" id="381764.Fnod_0853"/>
<gene>
    <name evidence="2" type="ordered locus">Fnod_0853</name>
</gene>
<evidence type="ECO:0000313" key="2">
    <source>
        <dbReference type="EMBL" id="ABS60706.1"/>
    </source>
</evidence>
<accession>A7HLC3</accession>
<dbReference type="Gene3D" id="3.40.30.10">
    <property type="entry name" value="Glutaredoxin"/>
    <property type="match status" value="1"/>
</dbReference>
<dbReference type="HOGENOM" id="CLU_1239653_0_0_0"/>
<dbReference type="KEGG" id="fno:Fnod_0853"/>
<dbReference type="AlphaFoldDB" id="A7HLC3"/>
<keyword evidence="3" id="KW-1185">Reference proteome</keyword>
<dbReference type="InterPro" id="IPR036249">
    <property type="entry name" value="Thioredoxin-like_sf"/>
</dbReference>
<dbReference type="InterPro" id="IPR012336">
    <property type="entry name" value="Thioredoxin-like_fold"/>
</dbReference>
<reference evidence="2 3" key="1">
    <citation type="submission" date="2007-07" db="EMBL/GenBank/DDBJ databases">
        <title>Complete sequence of Fervidobacterium nodosum Rt17-B1.</title>
        <authorList>
            <consortium name="US DOE Joint Genome Institute"/>
            <person name="Copeland A."/>
            <person name="Lucas S."/>
            <person name="Lapidus A."/>
            <person name="Barry K."/>
            <person name="Glavina del Rio T."/>
            <person name="Dalin E."/>
            <person name="Tice H."/>
            <person name="Pitluck S."/>
            <person name="Saunders E."/>
            <person name="Brettin T."/>
            <person name="Bruce D."/>
            <person name="Detter J.C."/>
            <person name="Han C."/>
            <person name="Schmutz J."/>
            <person name="Larimer F."/>
            <person name="Land M."/>
            <person name="Hauser L."/>
            <person name="Kyrpides N."/>
            <person name="Mikhailova N."/>
            <person name="Nelson K."/>
            <person name="Gogarten J.P."/>
            <person name="Noll K."/>
            <person name="Richardson P."/>
        </authorList>
    </citation>
    <scope>NUCLEOTIDE SEQUENCE [LARGE SCALE GENOMIC DNA]</scope>
    <source>
        <strain evidence="3">ATCC 35602 / DSM 5306 / Rt17-B1</strain>
    </source>
</reference>
<evidence type="ECO:0000313" key="3">
    <source>
        <dbReference type="Proteomes" id="UP000002415"/>
    </source>
</evidence>
<sequence>MRKIIFYLLLSLLFVSSLFGYDYTYSDLGIAHRISQIEDKILLIMFSSPSCYYCKLFDKDVITNKSVQEFLRGNYVFVKIEPSSYKTTFLGKSYTNNDLFSAFGVRGTPTFVFIRNKESITQVPGYMPAEDFLKALKYIIRVVEKNYKEPFDSYSKKSDDLKGYPKIVNVDKANSEYILKYDKNAQLVSDLPKDIDVYKVYVTKDEDVAKKLVELGAIRVLLVK</sequence>
<proteinExistence type="predicted"/>